<dbReference type="AlphaFoldDB" id="A0A0F9BP96"/>
<organism evidence="1">
    <name type="scientific">marine sediment metagenome</name>
    <dbReference type="NCBI Taxonomy" id="412755"/>
    <lineage>
        <taxon>unclassified sequences</taxon>
        <taxon>metagenomes</taxon>
        <taxon>ecological metagenomes</taxon>
    </lineage>
</organism>
<name>A0A0F9BP96_9ZZZZ</name>
<dbReference type="EMBL" id="LAZR01048240">
    <property type="protein sequence ID" value="KKK92374.1"/>
    <property type="molecule type" value="Genomic_DNA"/>
</dbReference>
<gene>
    <name evidence="1" type="ORF">LCGC14_2703610</name>
</gene>
<feature type="non-terminal residue" evidence="1">
    <location>
        <position position="1"/>
    </location>
</feature>
<comment type="caution">
    <text evidence="1">The sequence shown here is derived from an EMBL/GenBank/DDBJ whole genome shotgun (WGS) entry which is preliminary data.</text>
</comment>
<evidence type="ECO:0000313" key="1">
    <source>
        <dbReference type="EMBL" id="KKK92374.1"/>
    </source>
</evidence>
<sequence length="50" mass="5607">QRDVGDFASALDATLELEETPIEELVAKYTKDQPPAVVERLRGYLTEAEE</sequence>
<protein>
    <submittedName>
        <fullName evidence="1">Uncharacterized protein</fullName>
    </submittedName>
</protein>
<reference evidence="1" key="1">
    <citation type="journal article" date="2015" name="Nature">
        <title>Complex archaea that bridge the gap between prokaryotes and eukaryotes.</title>
        <authorList>
            <person name="Spang A."/>
            <person name="Saw J.H."/>
            <person name="Jorgensen S.L."/>
            <person name="Zaremba-Niedzwiedzka K."/>
            <person name="Martijn J."/>
            <person name="Lind A.E."/>
            <person name="van Eijk R."/>
            <person name="Schleper C."/>
            <person name="Guy L."/>
            <person name="Ettema T.J."/>
        </authorList>
    </citation>
    <scope>NUCLEOTIDE SEQUENCE</scope>
</reference>
<proteinExistence type="predicted"/>
<accession>A0A0F9BP96</accession>